<reference evidence="5 6" key="1">
    <citation type="journal article" date="2017" name="Genome Announc.">
        <title>Draft Genome Sequences of Salinivibrio proteolyticus, Salinivibrio sharmensis, Salinivibrio siamensis, Salinivibrio costicola subsp. alcaliphilus, Salinivibrio costicola subsp. vallismortis, and 29 New Isolates Belonging to the Genus Salinivibrio.</title>
        <authorList>
            <person name="Lopez-Hermoso C."/>
            <person name="de la Haba R.R."/>
            <person name="Sanchez-Porro C."/>
            <person name="Bayliss S.C."/>
            <person name="Feil E.J."/>
            <person name="Ventosa A."/>
        </authorList>
    </citation>
    <scope>NUCLEOTIDE SEQUENCE [LARGE SCALE GENOMIC DNA]</scope>
    <source>
        <strain evidence="5 6">AL184</strain>
    </source>
</reference>
<proteinExistence type="predicted"/>
<evidence type="ECO:0000256" key="1">
    <source>
        <dbReference type="ARBA" id="ARBA00023125"/>
    </source>
</evidence>
<feature type="region of interest" description="Disordered" evidence="3">
    <location>
        <begin position="1"/>
        <end position="22"/>
    </location>
</feature>
<dbReference type="Pfam" id="PF00440">
    <property type="entry name" value="TetR_N"/>
    <property type="match status" value="1"/>
</dbReference>
<sequence length="218" mass="23841">MNRKTPGTRQGERTPGRPCGDSNIRERLLEVALREFSTHGFRGVSVTVIAKEAGATPAMIHYYFGNKQDLYEAVLQHALGPILAQLEAARSDPPVDEDLLPRFIQGYMRLLAENPAVPSLIVRDVLSPGGQMRETFLKGFASRGGSGVRDLVKRAQKLGKLRADLDPDLATLSLLSMAVFPFVGQPIAGQVLDYSLAPERIEVLAEHTLNLFYKGAST</sequence>
<accession>A0AB36K1R8</accession>
<dbReference type="GO" id="GO:0003700">
    <property type="term" value="F:DNA-binding transcription factor activity"/>
    <property type="evidence" value="ECO:0007669"/>
    <property type="project" value="TreeGrafter"/>
</dbReference>
<dbReference type="SUPFAM" id="SSF46689">
    <property type="entry name" value="Homeodomain-like"/>
    <property type="match status" value="1"/>
</dbReference>
<name>A0AB36K1R8_9GAMM</name>
<dbReference type="EMBL" id="MUEK01000003">
    <property type="protein sequence ID" value="OOE40757.1"/>
    <property type="molecule type" value="Genomic_DNA"/>
</dbReference>
<dbReference type="InterPro" id="IPR009057">
    <property type="entry name" value="Homeodomain-like_sf"/>
</dbReference>
<dbReference type="PROSITE" id="PS01081">
    <property type="entry name" value="HTH_TETR_1"/>
    <property type="match status" value="1"/>
</dbReference>
<dbReference type="PRINTS" id="PR00455">
    <property type="entry name" value="HTHTETR"/>
</dbReference>
<dbReference type="InterPro" id="IPR023772">
    <property type="entry name" value="DNA-bd_HTH_TetR-type_CS"/>
</dbReference>
<evidence type="ECO:0000256" key="2">
    <source>
        <dbReference type="PROSITE-ProRule" id="PRU00335"/>
    </source>
</evidence>
<dbReference type="GeneID" id="89610739"/>
<gene>
    <name evidence="5" type="ORF">BZG00_04970</name>
</gene>
<dbReference type="Gene3D" id="1.10.357.10">
    <property type="entry name" value="Tetracycline Repressor, domain 2"/>
    <property type="match status" value="1"/>
</dbReference>
<dbReference type="InterPro" id="IPR001647">
    <property type="entry name" value="HTH_TetR"/>
</dbReference>
<dbReference type="GO" id="GO:0000976">
    <property type="term" value="F:transcription cis-regulatory region binding"/>
    <property type="evidence" value="ECO:0007669"/>
    <property type="project" value="TreeGrafter"/>
</dbReference>
<protein>
    <recommendedName>
        <fullName evidence="4">HTH tetR-type domain-containing protein</fullName>
    </recommendedName>
</protein>
<keyword evidence="6" id="KW-1185">Reference proteome</keyword>
<dbReference type="PROSITE" id="PS50977">
    <property type="entry name" value="HTH_TETR_2"/>
    <property type="match status" value="1"/>
</dbReference>
<evidence type="ECO:0000256" key="3">
    <source>
        <dbReference type="SAM" id="MobiDB-lite"/>
    </source>
</evidence>
<dbReference type="InterPro" id="IPR036271">
    <property type="entry name" value="Tet_transcr_reg_TetR-rel_C_sf"/>
</dbReference>
<dbReference type="PANTHER" id="PTHR30055:SF226">
    <property type="entry name" value="HTH-TYPE TRANSCRIPTIONAL REGULATOR PKSA"/>
    <property type="match status" value="1"/>
</dbReference>
<feature type="DNA-binding region" description="H-T-H motif" evidence="2">
    <location>
        <begin position="45"/>
        <end position="64"/>
    </location>
</feature>
<evidence type="ECO:0000259" key="4">
    <source>
        <dbReference type="PROSITE" id="PS50977"/>
    </source>
</evidence>
<dbReference type="Proteomes" id="UP000189021">
    <property type="component" value="Unassembled WGS sequence"/>
</dbReference>
<organism evidence="5 6">
    <name type="scientific">Salinivibrio kushneri</name>
    <dbReference type="NCBI Taxonomy" id="1908198"/>
    <lineage>
        <taxon>Bacteria</taxon>
        <taxon>Pseudomonadati</taxon>
        <taxon>Pseudomonadota</taxon>
        <taxon>Gammaproteobacteria</taxon>
        <taxon>Vibrionales</taxon>
        <taxon>Vibrionaceae</taxon>
        <taxon>Salinivibrio</taxon>
    </lineage>
</organism>
<dbReference type="PANTHER" id="PTHR30055">
    <property type="entry name" value="HTH-TYPE TRANSCRIPTIONAL REGULATOR RUTR"/>
    <property type="match status" value="1"/>
</dbReference>
<dbReference type="InterPro" id="IPR050109">
    <property type="entry name" value="HTH-type_TetR-like_transc_reg"/>
</dbReference>
<keyword evidence="1 2" id="KW-0238">DNA-binding</keyword>
<dbReference type="AlphaFoldDB" id="A0AB36K1R8"/>
<feature type="domain" description="HTH tetR-type" evidence="4">
    <location>
        <begin position="22"/>
        <end position="82"/>
    </location>
</feature>
<evidence type="ECO:0000313" key="5">
    <source>
        <dbReference type="EMBL" id="OOE40757.1"/>
    </source>
</evidence>
<comment type="caution">
    <text evidence="5">The sequence shown here is derived from an EMBL/GenBank/DDBJ whole genome shotgun (WGS) entry which is preliminary data.</text>
</comment>
<evidence type="ECO:0000313" key="6">
    <source>
        <dbReference type="Proteomes" id="UP000189021"/>
    </source>
</evidence>
<dbReference type="RefSeq" id="WP_077658991.1">
    <property type="nucleotide sequence ID" value="NZ_CP040022.1"/>
</dbReference>
<dbReference type="SUPFAM" id="SSF48498">
    <property type="entry name" value="Tetracyclin repressor-like, C-terminal domain"/>
    <property type="match status" value="1"/>
</dbReference>